<dbReference type="EMBL" id="QXDL01000098">
    <property type="protein sequence ID" value="RIH83178.1"/>
    <property type="molecule type" value="Genomic_DNA"/>
</dbReference>
<organism evidence="1 2">
    <name type="scientific">Calidithermus terrae</name>
    <dbReference type="NCBI Taxonomy" id="1408545"/>
    <lineage>
        <taxon>Bacteria</taxon>
        <taxon>Thermotogati</taxon>
        <taxon>Deinococcota</taxon>
        <taxon>Deinococci</taxon>
        <taxon>Thermales</taxon>
        <taxon>Thermaceae</taxon>
        <taxon>Calidithermus</taxon>
    </lineage>
</organism>
<dbReference type="RefSeq" id="WP_119315412.1">
    <property type="nucleotide sequence ID" value="NZ_QXDL01000098.1"/>
</dbReference>
<keyword evidence="2" id="KW-1185">Reference proteome</keyword>
<evidence type="ECO:0008006" key="3">
    <source>
        <dbReference type="Google" id="ProtNLM"/>
    </source>
</evidence>
<name>A0A399EGV8_9DEIN</name>
<reference evidence="1 2" key="1">
    <citation type="submission" date="2018-08" db="EMBL/GenBank/DDBJ databases">
        <title>Meiothermus terrae DSM 26712 genome sequencing project.</title>
        <authorList>
            <person name="Da Costa M.S."/>
            <person name="Albuquerque L."/>
            <person name="Raposo P."/>
            <person name="Froufe H.J.C."/>
            <person name="Barroso C.S."/>
            <person name="Egas C."/>
        </authorList>
    </citation>
    <scope>NUCLEOTIDE SEQUENCE [LARGE SCALE GENOMIC DNA]</scope>
    <source>
        <strain evidence="1 2">DSM 26712</strain>
    </source>
</reference>
<proteinExistence type="predicted"/>
<dbReference type="OrthoDB" id="31702at2"/>
<protein>
    <recommendedName>
        <fullName evidence="3">LPS export ABC transporter periplasmic protein LptC</fullName>
    </recommendedName>
</protein>
<dbReference type="AlphaFoldDB" id="A0A399EGV8"/>
<sequence length="191" mass="20948">MLRPALILLTAIVGLAVVLTLRPVPIPPAPNKGVVLEDVKLDLYPEQDPEATWKFEAGRVEQDPGNREAKVSVLKGGERYVGGKLDLRIRAPSVVIDRTDNLRLPYAQAEILKGCVRVELGSQGGPEVLIDQKAGFSAPSVKIEAPTYNATGTRFSSNFAIENVRWSDPKWQFYDYPEGESPPCTIEGGYE</sequence>
<evidence type="ECO:0000313" key="1">
    <source>
        <dbReference type="EMBL" id="RIH83178.1"/>
    </source>
</evidence>
<comment type="caution">
    <text evidence="1">The sequence shown here is derived from an EMBL/GenBank/DDBJ whole genome shotgun (WGS) entry which is preliminary data.</text>
</comment>
<accession>A0A399EGV8</accession>
<gene>
    <name evidence="1" type="ORF">Mterra_02368</name>
</gene>
<dbReference type="Proteomes" id="UP000265715">
    <property type="component" value="Unassembled WGS sequence"/>
</dbReference>
<evidence type="ECO:0000313" key="2">
    <source>
        <dbReference type="Proteomes" id="UP000265715"/>
    </source>
</evidence>